<protein>
    <submittedName>
        <fullName evidence="7">FR1L4 protein</fullName>
    </submittedName>
</protein>
<evidence type="ECO:0000256" key="3">
    <source>
        <dbReference type="ARBA" id="ARBA00022737"/>
    </source>
</evidence>
<evidence type="ECO:0000313" key="7">
    <source>
        <dbReference type="EMBL" id="NXS67876.1"/>
    </source>
</evidence>
<comment type="subcellular location">
    <subcellularLocation>
        <location evidence="1">Membrane</location>
    </subcellularLocation>
</comment>
<keyword evidence="3" id="KW-0677">Repeat</keyword>
<name>A0A7L2WCC9_PANHA</name>
<comment type="caution">
    <text evidence="7">The sequence shown here is derived from an EMBL/GenBank/DDBJ whole genome shotgun (WGS) entry which is preliminary data.</text>
</comment>
<evidence type="ECO:0000313" key="8">
    <source>
        <dbReference type="Proteomes" id="UP000580171"/>
    </source>
</evidence>
<dbReference type="InterPro" id="IPR055072">
    <property type="entry name" value="Ferlin_DSRM"/>
</dbReference>
<accession>A0A7L2WCC9</accession>
<dbReference type="EMBL" id="VYZV01012041">
    <property type="protein sequence ID" value="NXS67876.1"/>
    <property type="molecule type" value="Genomic_DNA"/>
</dbReference>
<organism evidence="7 8">
    <name type="scientific">Pandion haliaetus</name>
    <name type="common">Osprey</name>
    <name type="synonym">Falco haliaetus</name>
    <dbReference type="NCBI Taxonomy" id="56262"/>
    <lineage>
        <taxon>Eukaryota</taxon>
        <taxon>Metazoa</taxon>
        <taxon>Chordata</taxon>
        <taxon>Craniata</taxon>
        <taxon>Vertebrata</taxon>
        <taxon>Euteleostomi</taxon>
        <taxon>Archelosauria</taxon>
        <taxon>Archosauria</taxon>
        <taxon>Dinosauria</taxon>
        <taxon>Saurischia</taxon>
        <taxon>Theropoda</taxon>
        <taxon>Coelurosauria</taxon>
        <taxon>Aves</taxon>
        <taxon>Neognathae</taxon>
        <taxon>Neoaves</taxon>
        <taxon>Telluraves</taxon>
        <taxon>Accipitrimorphae</taxon>
        <taxon>Accipitriformes</taxon>
        <taxon>Pandionidae</taxon>
        <taxon>Pandion</taxon>
    </lineage>
</organism>
<keyword evidence="2" id="KW-0812">Transmembrane</keyword>
<dbReference type="PANTHER" id="PTHR12546">
    <property type="entry name" value="FER-1-LIKE"/>
    <property type="match status" value="1"/>
</dbReference>
<proteinExistence type="predicted"/>
<dbReference type="OrthoDB" id="10059618at2759"/>
<evidence type="ECO:0000256" key="2">
    <source>
        <dbReference type="ARBA" id="ARBA00022692"/>
    </source>
</evidence>
<dbReference type="Proteomes" id="UP000580171">
    <property type="component" value="Unassembled WGS sequence"/>
</dbReference>
<dbReference type="GO" id="GO:0007009">
    <property type="term" value="P:plasma membrane organization"/>
    <property type="evidence" value="ECO:0007669"/>
    <property type="project" value="TreeGrafter"/>
</dbReference>
<reference evidence="7 8" key="1">
    <citation type="submission" date="2019-09" db="EMBL/GenBank/DDBJ databases">
        <title>Bird 10,000 Genomes (B10K) Project - Family phase.</title>
        <authorList>
            <person name="Zhang G."/>
        </authorList>
    </citation>
    <scope>NUCLEOTIDE SEQUENCE [LARGE SCALE GENOMIC DNA]</scope>
    <source>
        <strain evidence="7">B10K-DU-012-58</strain>
        <tissue evidence="7">Muscle</tissue>
    </source>
</reference>
<gene>
    <name evidence="7" type="primary">Fer1l4_0</name>
    <name evidence="7" type="ORF">PANHAL_R01443</name>
</gene>
<keyword evidence="5" id="KW-0472">Membrane</keyword>
<keyword evidence="8" id="KW-1185">Reference proteome</keyword>
<feature type="non-terminal residue" evidence="7">
    <location>
        <position position="109"/>
    </location>
</feature>
<keyword evidence="4" id="KW-1133">Transmembrane helix</keyword>
<dbReference type="Pfam" id="PF22901">
    <property type="entry name" value="dsrm_Ferlin"/>
    <property type="match status" value="1"/>
</dbReference>
<evidence type="ECO:0000259" key="6">
    <source>
        <dbReference type="Pfam" id="PF22901"/>
    </source>
</evidence>
<evidence type="ECO:0000256" key="4">
    <source>
        <dbReference type="ARBA" id="ARBA00022989"/>
    </source>
</evidence>
<evidence type="ECO:0000256" key="1">
    <source>
        <dbReference type="ARBA" id="ARBA00004370"/>
    </source>
</evidence>
<dbReference type="PANTHER" id="PTHR12546:SF36">
    <property type="entry name" value="FER-1-LIKE PROTEIN 4"/>
    <property type="match status" value="1"/>
</dbReference>
<feature type="domain" description="Ferlin dsRNA-binding" evidence="6">
    <location>
        <begin position="2"/>
        <end position="79"/>
    </location>
</feature>
<sequence>MWRDAFKPTQILDSLCKKNSLPAAEYRREEVKVDNKIFKVPPEAFPEGASVRNKRGVADENWSLDDEHKALYVLQHWEEMPGYGYKLVPEHVEIRSLYNPENPGLVQVR</sequence>
<feature type="non-terminal residue" evidence="7">
    <location>
        <position position="1"/>
    </location>
</feature>
<dbReference type="InterPro" id="IPR037721">
    <property type="entry name" value="Ferlin"/>
</dbReference>
<dbReference type="GO" id="GO:0016020">
    <property type="term" value="C:membrane"/>
    <property type="evidence" value="ECO:0007669"/>
    <property type="project" value="UniProtKB-SubCell"/>
</dbReference>
<evidence type="ECO:0000256" key="5">
    <source>
        <dbReference type="ARBA" id="ARBA00023136"/>
    </source>
</evidence>
<dbReference type="AlphaFoldDB" id="A0A7L2WCC9"/>